<dbReference type="OrthoDB" id="484738at2"/>
<gene>
    <name evidence="1" type="ORF">ACX27_24230</name>
</gene>
<organism evidence="1 2">
    <name type="scientific">Nostoc piscinale CENA21</name>
    <dbReference type="NCBI Taxonomy" id="224013"/>
    <lineage>
        <taxon>Bacteria</taxon>
        <taxon>Bacillati</taxon>
        <taxon>Cyanobacteriota</taxon>
        <taxon>Cyanophyceae</taxon>
        <taxon>Nostocales</taxon>
        <taxon>Nostocaceae</taxon>
        <taxon>Nostoc</taxon>
    </lineage>
</organism>
<dbReference type="Proteomes" id="UP000062645">
    <property type="component" value="Chromosome"/>
</dbReference>
<proteinExistence type="predicted"/>
<dbReference type="AlphaFoldDB" id="A0A0M4T796"/>
<dbReference type="RefSeq" id="WP_062296206.1">
    <property type="nucleotide sequence ID" value="NZ_CP012036.1"/>
</dbReference>
<protein>
    <submittedName>
        <fullName evidence="1">Uncharacterized protein</fullName>
    </submittedName>
</protein>
<keyword evidence="2" id="KW-1185">Reference proteome</keyword>
<name>A0A0M4T796_9NOSO</name>
<dbReference type="STRING" id="224013.ACX27_24230"/>
<evidence type="ECO:0000313" key="2">
    <source>
        <dbReference type="Proteomes" id="UP000062645"/>
    </source>
</evidence>
<dbReference type="EMBL" id="CP012036">
    <property type="protein sequence ID" value="ALF55229.1"/>
    <property type="molecule type" value="Genomic_DNA"/>
</dbReference>
<reference evidence="2" key="1">
    <citation type="submission" date="2015-07" db="EMBL/GenBank/DDBJ databases">
        <title>Genome Of Nitrogen-Fixing Cyanobacterium Nostoc piscinale CENA21 From Solimoes/Amazon River Floodplain Sediments And Comparative Genomics To Uncover Biosynthetic Natural Products Potential.</title>
        <authorList>
            <person name="Leao T.F."/>
            <person name="Leao P.N."/>
            <person name="Guimaraes P.I."/>
            <person name="de Melo A.G.C."/>
            <person name="Ramos R.T.J."/>
            <person name="Silva A."/>
            <person name="Fiore M.F."/>
            <person name="Schneider M.P.C."/>
        </authorList>
    </citation>
    <scope>NUCLEOTIDE SEQUENCE [LARGE SCALE GENOMIC DNA]</scope>
    <source>
        <strain evidence="2">CENA21</strain>
    </source>
</reference>
<evidence type="ECO:0000313" key="1">
    <source>
        <dbReference type="EMBL" id="ALF55229.1"/>
    </source>
</evidence>
<dbReference type="KEGG" id="npz:ACX27_24230"/>
<reference evidence="1 2" key="2">
    <citation type="journal article" date="2016" name="Genome Announc.">
        <title>Draft Genome Sequence of the N2-Fixing Cyanobacterium Nostoc piscinale CENA21, Isolated from the Brazilian Amazon Floodplain.</title>
        <authorList>
            <person name="Leao T."/>
            <person name="Guimaraes P.I."/>
            <person name="de Melo A.G."/>
            <person name="Ramos R.T."/>
            <person name="Leao P.N."/>
            <person name="Silva A."/>
            <person name="Fiore M.F."/>
            <person name="Schneider M.P."/>
        </authorList>
    </citation>
    <scope>NUCLEOTIDE SEQUENCE [LARGE SCALE GENOMIC DNA]</scope>
    <source>
        <strain evidence="1 2">CENA21</strain>
    </source>
</reference>
<dbReference type="PATRIC" id="fig|224013.5.peg.5813"/>
<sequence>MSELYKAGIIEVTEAEDEDEDEDLFEVAVHFDGDIFLPSVVFEGKDHALRQAKKLYDWLEANPKEIKGERLRWQSYTVNRESLREYPACYLPYYYFRYEQCLKVSVFDEQNSQAIAYGWLEAEPLPYYVDKEDSLVVLGDISDDAVLAGWHKAIDIRIHIYSFIYQSNSSHKL</sequence>
<accession>A0A0M4T796</accession>